<organism evidence="2 3">
    <name type="scientific">Pseudonocardia aurantiaca</name>
    <dbReference type="NCBI Taxonomy" id="75290"/>
    <lineage>
        <taxon>Bacteria</taxon>
        <taxon>Bacillati</taxon>
        <taxon>Actinomycetota</taxon>
        <taxon>Actinomycetes</taxon>
        <taxon>Pseudonocardiales</taxon>
        <taxon>Pseudonocardiaceae</taxon>
        <taxon>Pseudonocardia</taxon>
    </lineage>
</organism>
<reference evidence="3" key="1">
    <citation type="journal article" date="2019" name="Int. J. Syst. Evol. Microbiol.">
        <title>The Global Catalogue of Microorganisms (GCM) 10K type strain sequencing project: providing services to taxonomists for standard genome sequencing and annotation.</title>
        <authorList>
            <consortium name="The Broad Institute Genomics Platform"/>
            <consortium name="The Broad Institute Genome Sequencing Center for Infectious Disease"/>
            <person name="Wu L."/>
            <person name="Ma J."/>
        </authorList>
    </citation>
    <scope>NUCLEOTIDE SEQUENCE [LARGE SCALE GENOMIC DNA]</scope>
    <source>
        <strain evidence="3">JCM 12165</strain>
    </source>
</reference>
<keyword evidence="1" id="KW-0175">Coiled coil</keyword>
<gene>
    <name evidence="2" type="ORF">ACFSCY_12650</name>
</gene>
<evidence type="ECO:0000256" key="1">
    <source>
        <dbReference type="SAM" id="Coils"/>
    </source>
</evidence>
<dbReference type="Proteomes" id="UP001597145">
    <property type="component" value="Unassembled WGS sequence"/>
</dbReference>
<protein>
    <submittedName>
        <fullName evidence="2">Uncharacterized protein</fullName>
    </submittedName>
</protein>
<evidence type="ECO:0000313" key="2">
    <source>
        <dbReference type="EMBL" id="MFD1530293.1"/>
    </source>
</evidence>
<comment type="caution">
    <text evidence="2">The sequence shown here is derived from an EMBL/GenBank/DDBJ whole genome shotgun (WGS) entry which is preliminary data.</text>
</comment>
<evidence type="ECO:0000313" key="3">
    <source>
        <dbReference type="Proteomes" id="UP001597145"/>
    </source>
</evidence>
<keyword evidence="3" id="KW-1185">Reference proteome</keyword>
<dbReference type="EMBL" id="JBHUCP010000007">
    <property type="protein sequence ID" value="MFD1530293.1"/>
    <property type="molecule type" value="Genomic_DNA"/>
</dbReference>
<name>A0ABW4FJB1_9PSEU</name>
<dbReference type="RefSeq" id="WP_343977254.1">
    <property type="nucleotide sequence ID" value="NZ_BAAAJG010000008.1"/>
</dbReference>
<sequence>MADDDEAVFRAQKAAGKARGMLSQARRTVGSAGAPFNGTMGLLSWRTLDDKLNKRKACAARYKELQYALRDAEAAISRAEAACDALRRATQR</sequence>
<accession>A0ABW4FJB1</accession>
<feature type="coiled-coil region" evidence="1">
    <location>
        <begin position="62"/>
        <end position="89"/>
    </location>
</feature>
<proteinExistence type="predicted"/>